<organism evidence="2">
    <name type="scientific">Tanacetum cinerariifolium</name>
    <name type="common">Dalmatian daisy</name>
    <name type="synonym">Chrysanthemum cinerariifolium</name>
    <dbReference type="NCBI Taxonomy" id="118510"/>
    <lineage>
        <taxon>Eukaryota</taxon>
        <taxon>Viridiplantae</taxon>
        <taxon>Streptophyta</taxon>
        <taxon>Embryophyta</taxon>
        <taxon>Tracheophyta</taxon>
        <taxon>Spermatophyta</taxon>
        <taxon>Magnoliopsida</taxon>
        <taxon>eudicotyledons</taxon>
        <taxon>Gunneridae</taxon>
        <taxon>Pentapetalae</taxon>
        <taxon>asterids</taxon>
        <taxon>campanulids</taxon>
        <taxon>Asterales</taxon>
        <taxon>Asteraceae</taxon>
        <taxon>Asteroideae</taxon>
        <taxon>Anthemideae</taxon>
        <taxon>Anthemidinae</taxon>
        <taxon>Tanacetum</taxon>
    </lineage>
</organism>
<proteinExistence type="predicted"/>
<name>A0A699JIY0_TANCI</name>
<accession>A0A699JIY0</accession>
<reference evidence="2" key="1">
    <citation type="journal article" date="2019" name="Sci. Rep.">
        <title>Draft genome of Tanacetum cinerariifolium, the natural source of mosquito coil.</title>
        <authorList>
            <person name="Yamashiro T."/>
            <person name="Shiraishi A."/>
            <person name="Satake H."/>
            <person name="Nakayama K."/>
        </authorList>
    </citation>
    <scope>NUCLEOTIDE SEQUENCE</scope>
</reference>
<evidence type="ECO:0000313" key="2">
    <source>
        <dbReference type="EMBL" id="GFA34744.1"/>
    </source>
</evidence>
<gene>
    <name evidence="2" type="ORF">Tci_606716</name>
</gene>
<evidence type="ECO:0000256" key="1">
    <source>
        <dbReference type="SAM" id="MobiDB-lite"/>
    </source>
</evidence>
<feature type="compositionally biased region" description="Acidic residues" evidence="1">
    <location>
        <begin position="161"/>
        <end position="181"/>
    </location>
</feature>
<feature type="compositionally biased region" description="Acidic residues" evidence="1">
    <location>
        <begin position="188"/>
        <end position="202"/>
    </location>
</feature>
<dbReference type="EMBL" id="BKCJ010408556">
    <property type="protein sequence ID" value="GFA34744.1"/>
    <property type="molecule type" value="Genomic_DNA"/>
</dbReference>
<dbReference type="AlphaFoldDB" id="A0A699JIY0"/>
<feature type="region of interest" description="Disordered" evidence="1">
    <location>
        <begin position="397"/>
        <end position="476"/>
    </location>
</feature>
<feature type="compositionally biased region" description="Acidic residues" evidence="1">
    <location>
        <begin position="434"/>
        <end position="447"/>
    </location>
</feature>
<sequence>MFIKYSTGHIHLRRAKAKTSSKRRVKKKVTLFANDNIISDDPDASLELAKSISQTEAEEAKAANKVHATHARIVTEFVPESAKKKFSGRSSKSVVIRDTPKQEASNIMQALKESRKTRKREPGTGGSNEGTSSKPWVLDESIVISATLSEGTSIKLGVPNEENDITEEKDDKDGDADDEGDDHISDTQDADDDDVETESNEDDIYKYKIRVRKDEDEEMINAEVDDSDKGDKEVTDAAKAVAEKTSEAKDDPKKTELPLSSSSLFVSLEKDVFELKTIDHFTKALAIIKSQVPSVVYNYLRSKFLESTKKQTPTVNLEQGSEKSASEILQIKREQVEKQQKPNFTIKLTDKMKTQWIRELLTQLKTARESMMMKTMMMKTLQLDQTRVRRLRGEELKSLSLLRSHPSLRKPLKGKAQSKGSKTDKSDLAKEPVEEPIAEVVMDDASDDVSRDDNQPQDTSKPKTRKTLNPYWFKQPPRPLTLDPEWNKRQYMLNGLKIENLTQDILLGHAFNLLKGNCSSSIEFEYNFQECFNALTDKLDWNNLEGDRYPFDLSKPLPLQGPSGHRIVAADYVFNNDLDYLKTFNLEVTYTSSIMKTKAAQYEIKGIEDMVSKFSKHNVYSTKEILGVKSVSVKKLHGYGHLEEIVVKRSDQQLYKFKEGDFVDLHLNDIEDMLLLAVQHKLFHLDESVIVEFIVALRMFTRSLILKRRVEDLQLGVES</sequence>
<comment type="caution">
    <text evidence="2">The sequence shown here is derived from an EMBL/GenBank/DDBJ whole genome shotgun (WGS) entry which is preliminary data.</text>
</comment>
<protein>
    <submittedName>
        <fullName evidence="2">Uncharacterized protein</fullName>
    </submittedName>
</protein>
<feature type="compositionally biased region" description="Basic and acidic residues" evidence="1">
    <location>
        <begin position="421"/>
        <end position="433"/>
    </location>
</feature>
<feature type="region of interest" description="Disordered" evidence="1">
    <location>
        <begin position="153"/>
        <end position="203"/>
    </location>
</feature>
<feature type="region of interest" description="Disordered" evidence="1">
    <location>
        <begin position="88"/>
        <end position="135"/>
    </location>
</feature>